<dbReference type="SUPFAM" id="SSF56281">
    <property type="entry name" value="Metallo-hydrolase/oxidoreductase"/>
    <property type="match status" value="1"/>
</dbReference>
<accession>X1B2W8</accession>
<dbReference type="SMART" id="SM00849">
    <property type="entry name" value="Lactamase_B"/>
    <property type="match status" value="1"/>
</dbReference>
<dbReference type="Gene3D" id="3.60.15.10">
    <property type="entry name" value="Ribonuclease Z/Hydroxyacylglutathione hydrolase-like"/>
    <property type="match status" value="1"/>
</dbReference>
<dbReference type="PANTHER" id="PTHR42951">
    <property type="entry name" value="METALLO-BETA-LACTAMASE DOMAIN-CONTAINING"/>
    <property type="match status" value="1"/>
</dbReference>
<feature type="domain" description="Metallo-beta-lactamase" evidence="1">
    <location>
        <begin position="1"/>
        <end position="146"/>
    </location>
</feature>
<proteinExistence type="predicted"/>
<dbReference type="InterPro" id="IPR050855">
    <property type="entry name" value="NDM-1-like"/>
</dbReference>
<evidence type="ECO:0000259" key="1">
    <source>
        <dbReference type="SMART" id="SM00849"/>
    </source>
</evidence>
<evidence type="ECO:0000313" key="2">
    <source>
        <dbReference type="EMBL" id="GAG78573.1"/>
    </source>
</evidence>
<reference evidence="2" key="1">
    <citation type="journal article" date="2014" name="Front. Microbiol.">
        <title>High frequency of phylogenetically diverse reductive dehalogenase-homologous genes in deep subseafloor sedimentary metagenomes.</title>
        <authorList>
            <person name="Kawai M."/>
            <person name="Futagami T."/>
            <person name="Toyoda A."/>
            <person name="Takaki Y."/>
            <person name="Nishi S."/>
            <person name="Hori S."/>
            <person name="Arai W."/>
            <person name="Tsubouchi T."/>
            <person name="Morono Y."/>
            <person name="Uchiyama I."/>
            <person name="Ito T."/>
            <person name="Fujiyama A."/>
            <person name="Inagaki F."/>
            <person name="Takami H."/>
        </authorList>
    </citation>
    <scope>NUCLEOTIDE SEQUENCE</scope>
    <source>
        <strain evidence="2">Expedition CK06-06</strain>
    </source>
</reference>
<dbReference type="InterPro" id="IPR036866">
    <property type="entry name" value="RibonucZ/Hydroxyglut_hydro"/>
</dbReference>
<protein>
    <recommendedName>
        <fullName evidence="1">Metallo-beta-lactamase domain-containing protein</fullName>
    </recommendedName>
</protein>
<dbReference type="EMBL" id="BART01018833">
    <property type="protein sequence ID" value="GAG78573.1"/>
    <property type="molecule type" value="Genomic_DNA"/>
</dbReference>
<sequence>MINTHSHWDHVGGNSEFGEVFIHEIEKESIKNPVNLSMLVDSSKKIVKRYESVNFSIQSATQINALQEGDEIDLGGLVVKVFHTPGHSPGSISLLSSNGALYTGDLAHYGSVFLPKKKNLQTVLTSIEKLLELVEEFNNIEIYPSHEEYVTNKDLLINLHAESQTLRIYGTKSRKIISCDLGS</sequence>
<gene>
    <name evidence="2" type="ORF">S01H4_35418</name>
</gene>
<dbReference type="PANTHER" id="PTHR42951:SF4">
    <property type="entry name" value="ACYL-COENZYME A THIOESTERASE MBLAC2"/>
    <property type="match status" value="1"/>
</dbReference>
<organism evidence="2">
    <name type="scientific">marine sediment metagenome</name>
    <dbReference type="NCBI Taxonomy" id="412755"/>
    <lineage>
        <taxon>unclassified sequences</taxon>
        <taxon>metagenomes</taxon>
        <taxon>ecological metagenomes</taxon>
    </lineage>
</organism>
<name>X1B2W8_9ZZZZ</name>
<dbReference type="AlphaFoldDB" id="X1B2W8"/>
<comment type="caution">
    <text evidence="2">The sequence shown here is derived from an EMBL/GenBank/DDBJ whole genome shotgun (WGS) entry which is preliminary data.</text>
</comment>
<dbReference type="Pfam" id="PF00753">
    <property type="entry name" value="Lactamase_B"/>
    <property type="match status" value="1"/>
</dbReference>
<dbReference type="InterPro" id="IPR001279">
    <property type="entry name" value="Metallo-B-lactamas"/>
</dbReference>